<evidence type="ECO:0000256" key="7">
    <source>
        <dbReference type="RuleBase" id="RU366065"/>
    </source>
</evidence>
<proteinExistence type="inferred from homology"/>
<keyword evidence="5 7" id="KW-0333">Golgi apparatus</keyword>
<dbReference type="GO" id="GO:0006888">
    <property type="term" value="P:endoplasmic reticulum to Golgi vesicle-mediated transport"/>
    <property type="evidence" value="ECO:0007669"/>
    <property type="project" value="UniProtKB-UniRule"/>
</dbReference>
<dbReference type="AlphaFoldDB" id="A0A376BAG3"/>
<dbReference type="Proteomes" id="UP000262825">
    <property type="component" value="Unassembled WGS sequence"/>
</dbReference>
<dbReference type="PANTHER" id="PTHR23249:SF15">
    <property type="entry name" value="TRAFFICKING PROTEIN PARTICLE COMPLEX SUBUNIT 4"/>
    <property type="match status" value="1"/>
</dbReference>
<comment type="similarity">
    <text evidence="6">Belongs to the TRAPP small subunits family. TRAPPC4 subfamily.</text>
</comment>
<evidence type="ECO:0000256" key="2">
    <source>
        <dbReference type="ARBA" id="ARBA00022448"/>
    </source>
</evidence>
<dbReference type="GO" id="GO:0005794">
    <property type="term" value="C:Golgi apparatus"/>
    <property type="evidence" value="ECO:0007669"/>
    <property type="project" value="UniProtKB-SubCell"/>
</dbReference>
<keyword evidence="4 7" id="KW-0931">ER-Golgi transport</keyword>
<evidence type="ECO:0000256" key="3">
    <source>
        <dbReference type="ARBA" id="ARBA00022824"/>
    </source>
</evidence>
<accession>A0A376BAG3</accession>
<comment type="subunit">
    <text evidence="7">Part of the multisubunit transport protein particle (TRAPP) complex.</text>
</comment>
<dbReference type="PANTHER" id="PTHR23249">
    <property type="entry name" value="TRAFFICKING PROTEIN PARTICLE COMPLEX SUBUNIT"/>
    <property type="match status" value="1"/>
</dbReference>
<keyword evidence="3 7" id="KW-0256">Endoplasmic reticulum</keyword>
<evidence type="ECO:0000256" key="6">
    <source>
        <dbReference type="ARBA" id="ARBA00038179"/>
    </source>
</evidence>
<sequence>MAGSIESLMIINKSGGLIYHKEFNNDANSKPRLSSNEMLVFAGTLHGAYTIASRLKPKAIQLKNDSSYNINANTAPRVPYVPGLGVNQCSGTTFKAPDFFSESFPSWNKTGIKQIETDDFTMYCYQTLTGVKFIMVTLPHSWVNGLQQPISVADNILRKVYCLYSDYVMKSPFYSLEMPIKNDIFDKKLKSFIASLQRDF</sequence>
<evidence type="ECO:0000256" key="5">
    <source>
        <dbReference type="ARBA" id="ARBA00023034"/>
    </source>
</evidence>
<organism evidence="8 9">
    <name type="scientific">Saccharomycodes ludwigii</name>
    <dbReference type="NCBI Taxonomy" id="36035"/>
    <lineage>
        <taxon>Eukaryota</taxon>
        <taxon>Fungi</taxon>
        <taxon>Dikarya</taxon>
        <taxon>Ascomycota</taxon>
        <taxon>Saccharomycotina</taxon>
        <taxon>Saccharomycetes</taxon>
        <taxon>Saccharomycodales</taxon>
        <taxon>Saccharomycodaceae</taxon>
        <taxon>Saccharomycodes</taxon>
    </lineage>
</organism>
<dbReference type="GO" id="GO:0030008">
    <property type="term" value="C:TRAPP complex"/>
    <property type="evidence" value="ECO:0007669"/>
    <property type="project" value="UniProtKB-UniRule"/>
</dbReference>
<dbReference type="InterPro" id="IPR007233">
    <property type="entry name" value="TRAPPC"/>
</dbReference>
<evidence type="ECO:0000256" key="4">
    <source>
        <dbReference type="ARBA" id="ARBA00022892"/>
    </source>
</evidence>
<keyword evidence="9" id="KW-1185">Reference proteome</keyword>
<gene>
    <name evidence="8" type="ORF">SCODWIG_03407</name>
</gene>
<dbReference type="OrthoDB" id="246406at2759"/>
<evidence type="ECO:0000313" key="8">
    <source>
        <dbReference type="EMBL" id="SSD61646.1"/>
    </source>
</evidence>
<evidence type="ECO:0000313" key="9">
    <source>
        <dbReference type="Proteomes" id="UP000262825"/>
    </source>
</evidence>
<dbReference type="VEuPathDB" id="FungiDB:SCODWIG_03407"/>
<reference evidence="9" key="1">
    <citation type="submission" date="2018-06" db="EMBL/GenBank/DDBJ databases">
        <authorList>
            <person name="Guldener U."/>
        </authorList>
    </citation>
    <scope>NUCLEOTIDE SEQUENCE [LARGE SCALE GENOMIC DNA]</scope>
    <source>
        <strain evidence="9">UTAD17</strain>
    </source>
</reference>
<comment type="subcellular location">
    <subcellularLocation>
        <location evidence="7">Endoplasmic reticulum</location>
    </subcellularLocation>
    <subcellularLocation>
        <location evidence="7">Golgi apparatus</location>
        <location evidence="7">cis-Golgi network</location>
    </subcellularLocation>
    <subcellularLocation>
        <location evidence="1">Golgi apparatus</location>
    </subcellularLocation>
</comment>
<keyword evidence="2 7" id="KW-0813">Transport</keyword>
<evidence type="ECO:0000256" key="1">
    <source>
        <dbReference type="ARBA" id="ARBA00004555"/>
    </source>
</evidence>
<dbReference type="CDD" id="cd14856">
    <property type="entry name" value="TRAPPC4_synbindin"/>
    <property type="match status" value="1"/>
</dbReference>
<dbReference type="SMART" id="SM01399">
    <property type="entry name" value="Sybindin"/>
    <property type="match status" value="1"/>
</dbReference>
<protein>
    <recommendedName>
        <fullName evidence="7">Trafficking protein particle complex subunit</fullName>
    </recommendedName>
</protein>
<dbReference type="GO" id="GO:0005783">
    <property type="term" value="C:endoplasmic reticulum"/>
    <property type="evidence" value="ECO:0007669"/>
    <property type="project" value="UniProtKB-SubCell"/>
</dbReference>
<dbReference type="SUPFAM" id="SSF64356">
    <property type="entry name" value="SNARE-like"/>
    <property type="match status" value="1"/>
</dbReference>
<dbReference type="Gene3D" id="3.30.450.70">
    <property type="match status" value="1"/>
</dbReference>
<dbReference type="Pfam" id="PF04099">
    <property type="entry name" value="Sybindin"/>
    <property type="match status" value="1"/>
</dbReference>
<name>A0A376BAG3_9ASCO</name>
<dbReference type="InterPro" id="IPR011012">
    <property type="entry name" value="Longin-like_dom_sf"/>
</dbReference>
<dbReference type="EMBL" id="UFAJ01000808">
    <property type="protein sequence ID" value="SSD61646.1"/>
    <property type="molecule type" value="Genomic_DNA"/>
</dbReference>